<evidence type="ECO:0000313" key="2">
    <source>
        <dbReference type="Proteomes" id="UP001160148"/>
    </source>
</evidence>
<gene>
    <name evidence="1" type="ORF">MEUPH1_LOCUS18767</name>
</gene>
<comment type="caution">
    <text evidence="1">The sequence shown here is derived from an EMBL/GenBank/DDBJ whole genome shotgun (WGS) entry which is preliminary data.</text>
</comment>
<organism evidence="1 2">
    <name type="scientific">Macrosiphum euphorbiae</name>
    <name type="common">potato aphid</name>
    <dbReference type="NCBI Taxonomy" id="13131"/>
    <lineage>
        <taxon>Eukaryota</taxon>
        <taxon>Metazoa</taxon>
        <taxon>Ecdysozoa</taxon>
        <taxon>Arthropoda</taxon>
        <taxon>Hexapoda</taxon>
        <taxon>Insecta</taxon>
        <taxon>Pterygota</taxon>
        <taxon>Neoptera</taxon>
        <taxon>Paraneoptera</taxon>
        <taxon>Hemiptera</taxon>
        <taxon>Sternorrhyncha</taxon>
        <taxon>Aphidomorpha</taxon>
        <taxon>Aphidoidea</taxon>
        <taxon>Aphididae</taxon>
        <taxon>Macrosiphini</taxon>
        <taxon>Macrosiphum</taxon>
    </lineage>
</organism>
<keyword evidence="2" id="KW-1185">Reference proteome</keyword>
<dbReference type="EMBL" id="CARXXK010000003">
    <property type="protein sequence ID" value="CAI6363876.1"/>
    <property type="molecule type" value="Genomic_DNA"/>
</dbReference>
<protein>
    <submittedName>
        <fullName evidence="1">Uncharacterized protein</fullName>
    </submittedName>
</protein>
<reference evidence="1 2" key="1">
    <citation type="submission" date="2023-01" db="EMBL/GenBank/DDBJ databases">
        <authorList>
            <person name="Whitehead M."/>
        </authorList>
    </citation>
    <scope>NUCLEOTIDE SEQUENCE [LARGE SCALE GENOMIC DNA]</scope>
</reference>
<dbReference type="Proteomes" id="UP001160148">
    <property type="component" value="Unassembled WGS sequence"/>
</dbReference>
<sequence length="98" mass="10281">MLGIPSGPVALFHGSRLIMSCTSPSDNGWTLDLAVECRVRIEPVTRSFVDGVPSGQAKWATKFAAKSSSLPGASKTGLCGLFSGRSGGLLFIRDLLNL</sequence>
<dbReference type="AlphaFoldDB" id="A0AAV0X835"/>
<evidence type="ECO:0000313" key="1">
    <source>
        <dbReference type="EMBL" id="CAI6363876.1"/>
    </source>
</evidence>
<accession>A0AAV0X835</accession>
<proteinExistence type="predicted"/>
<name>A0AAV0X835_9HEMI</name>